<dbReference type="KEGG" id="nio:NITINOP_2264"/>
<dbReference type="PANTHER" id="PTHR30160:SF7">
    <property type="entry name" value="ADP-HEPTOSE--LPS HEPTOSYLTRANSFERASE 2"/>
    <property type="match status" value="1"/>
</dbReference>
<proteinExistence type="predicted"/>
<dbReference type="SUPFAM" id="SSF53756">
    <property type="entry name" value="UDP-Glycosyltransferase/glycogen phosphorylase"/>
    <property type="match status" value="1"/>
</dbReference>
<dbReference type="STRING" id="1715989.NITINOP_2264"/>
<dbReference type="InterPro" id="IPR051199">
    <property type="entry name" value="LPS_LOS_Heptosyltrfase"/>
</dbReference>
<keyword evidence="2 3" id="KW-0808">Transferase</keyword>
<keyword evidence="1 3" id="KW-0328">Glycosyltransferase</keyword>
<dbReference type="CDD" id="cd03789">
    <property type="entry name" value="GT9_LPS_heptosyltransferase"/>
    <property type="match status" value="1"/>
</dbReference>
<dbReference type="Proteomes" id="UP000066284">
    <property type="component" value="Chromosome 1"/>
</dbReference>
<reference evidence="4" key="1">
    <citation type="submission" date="2015-09" db="EMBL/GenBank/DDBJ databases">
        <authorList>
            <person name="Daims H."/>
        </authorList>
    </citation>
    <scope>NUCLEOTIDE SEQUENCE [LARGE SCALE GENOMIC DNA]</scope>
</reference>
<organism evidence="3 4">
    <name type="scientific">Candidatus Nitrospira inopinata</name>
    <dbReference type="NCBI Taxonomy" id="1715989"/>
    <lineage>
        <taxon>Bacteria</taxon>
        <taxon>Pseudomonadati</taxon>
        <taxon>Nitrospirota</taxon>
        <taxon>Nitrospiria</taxon>
        <taxon>Nitrospirales</taxon>
        <taxon>Nitrospiraceae</taxon>
        <taxon>Nitrospira</taxon>
    </lineage>
</organism>
<dbReference type="Pfam" id="PF01075">
    <property type="entry name" value="Glyco_transf_9"/>
    <property type="match status" value="1"/>
</dbReference>
<accession>A0A0S4KXV2</accession>
<dbReference type="GO" id="GO:0005829">
    <property type="term" value="C:cytosol"/>
    <property type="evidence" value="ECO:0007669"/>
    <property type="project" value="TreeGrafter"/>
</dbReference>
<dbReference type="RefSeq" id="WP_062485417.1">
    <property type="nucleotide sequence ID" value="NZ_LN885086.1"/>
</dbReference>
<sequence length="399" mass="43468">MARALVVQLARLGDLIQTIPAIMALRMAHPTDGLDLLCPSSLAPIGRLIPGVDRVLEWDGFVWHRWADEASVDFLPAHLERATKQLEALATHRYGTAYVLNHHRRALLAGSLLADEVRGPLLDGPLGTALSPWASYVRDVAHTGHGCRVHLADALCGLCGVSPSGNPPALINTSHPLPADLESLGSHGEPWVGLIVGAGAVERLVPIDVWKQLVIRFLETTPSGRVILLGRERERGRQLHDLLPPLLLGRVWDVTGRISLHDLVAVMSRCHLVVGADTGPLHLAAAVGVRVIGWYFARARVHETGPYGVGHVVWQAEDSNGKGHSERTDVRPLQWPIEETAGLLTQGRELATAPMVSGWSVWTSHCDRWGAYYTKMGDPSISPPEREALWSKLSSLVCR</sequence>
<dbReference type="EC" id="2.4.-.-" evidence="3"/>
<name>A0A0S4KXV2_9BACT</name>
<dbReference type="InterPro" id="IPR002201">
    <property type="entry name" value="Glyco_trans_9"/>
</dbReference>
<dbReference type="GO" id="GO:0009244">
    <property type="term" value="P:lipopolysaccharide core region biosynthetic process"/>
    <property type="evidence" value="ECO:0007669"/>
    <property type="project" value="TreeGrafter"/>
</dbReference>
<evidence type="ECO:0000313" key="4">
    <source>
        <dbReference type="Proteomes" id="UP000066284"/>
    </source>
</evidence>
<evidence type="ECO:0000313" key="3">
    <source>
        <dbReference type="EMBL" id="CUQ67236.1"/>
    </source>
</evidence>
<protein>
    <submittedName>
        <fullName evidence="3">Putative Glycosyltransferase, family 9</fullName>
        <ecNumber evidence="3">2.4.-.-</ecNumber>
    </submittedName>
</protein>
<dbReference type="AlphaFoldDB" id="A0A0S4KXV2"/>
<evidence type="ECO:0000256" key="2">
    <source>
        <dbReference type="ARBA" id="ARBA00022679"/>
    </source>
</evidence>
<keyword evidence="4" id="KW-1185">Reference proteome</keyword>
<gene>
    <name evidence="3" type="ORF">NITINOP_2264</name>
</gene>
<evidence type="ECO:0000256" key="1">
    <source>
        <dbReference type="ARBA" id="ARBA00022676"/>
    </source>
</evidence>
<dbReference type="EMBL" id="LN885086">
    <property type="protein sequence ID" value="CUQ67236.1"/>
    <property type="molecule type" value="Genomic_DNA"/>
</dbReference>
<dbReference type="GO" id="GO:0008713">
    <property type="term" value="F:ADP-heptose-lipopolysaccharide heptosyltransferase activity"/>
    <property type="evidence" value="ECO:0007669"/>
    <property type="project" value="TreeGrafter"/>
</dbReference>
<dbReference type="PANTHER" id="PTHR30160">
    <property type="entry name" value="TETRAACYLDISACCHARIDE 4'-KINASE-RELATED"/>
    <property type="match status" value="1"/>
</dbReference>
<dbReference type="Gene3D" id="3.40.50.2000">
    <property type="entry name" value="Glycogen Phosphorylase B"/>
    <property type="match status" value="2"/>
</dbReference>
<dbReference type="OrthoDB" id="5506840at2"/>